<dbReference type="GO" id="GO:0051382">
    <property type="term" value="P:kinetochore assembly"/>
    <property type="evidence" value="ECO:0007669"/>
    <property type="project" value="InterPro"/>
</dbReference>
<dbReference type="Pfam" id="PF09415">
    <property type="entry name" value="CENP-X"/>
    <property type="match status" value="1"/>
</dbReference>
<sequence length="87" mass="9792">MSFNPDTIQAIFKQATNNPDFKMSKDALPVSCELLTVFTTELVMRSLQQSMQRRNSLHKGKGPESEPVVIDVGSLERVLPQLLLDFN</sequence>
<dbReference type="GO" id="GO:0071821">
    <property type="term" value="C:FANCM-MHF complex"/>
    <property type="evidence" value="ECO:0007669"/>
    <property type="project" value="TreeGrafter"/>
</dbReference>
<protein>
    <submittedName>
        <fullName evidence="7">Uncharacterized protein</fullName>
    </submittedName>
</protein>
<evidence type="ECO:0000256" key="3">
    <source>
        <dbReference type="ARBA" id="ARBA00022763"/>
    </source>
</evidence>
<comment type="subcellular location">
    <subcellularLocation>
        <location evidence="1">Nucleus</location>
    </subcellularLocation>
</comment>
<accession>A0A1Y2CWF8</accession>
<evidence type="ECO:0000256" key="4">
    <source>
        <dbReference type="ARBA" id="ARBA00023125"/>
    </source>
</evidence>
<keyword evidence="6" id="KW-0539">Nucleus</keyword>
<evidence type="ECO:0000313" key="8">
    <source>
        <dbReference type="Proteomes" id="UP000193642"/>
    </source>
</evidence>
<evidence type="ECO:0000256" key="6">
    <source>
        <dbReference type="ARBA" id="ARBA00023242"/>
    </source>
</evidence>
<dbReference type="GO" id="GO:0000712">
    <property type="term" value="P:resolution of meiotic recombination intermediates"/>
    <property type="evidence" value="ECO:0007669"/>
    <property type="project" value="TreeGrafter"/>
</dbReference>
<dbReference type="AlphaFoldDB" id="A0A1Y2CWF8"/>
<keyword evidence="4" id="KW-0238">DNA-binding</keyword>
<evidence type="ECO:0000313" key="7">
    <source>
        <dbReference type="EMBL" id="ORY51358.1"/>
    </source>
</evidence>
<dbReference type="Proteomes" id="UP000193642">
    <property type="component" value="Unassembled WGS sequence"/>
</dbReference>
<keyword evidence="8" id="KW-1185">Reference proteome</keyword>
<organism evidence="7 8">
    <name type="scientific">Rhizoclosmatium globosum</name>
    <dbReference type="NCBI Taxonomy" id="329046"/>
    <lineage>
        <taxon>Eukaryota</taxon>
        <taxon>Fungi</taxon>
        <taxon>Fungi incertae sedis</taxon>
        <taxon>Chytridiomycota</taxon>
        <taxon>Chytridiomycota incertae sedis</taxon>
        <taxon>Chytridiomycetes</taxon>
        <taxon>Chytridiales</taxon>
        <taxon>Chytriomycetaceae</taxon>
        <taxon>Rhizoclosmatium</taxon>
    </lineage>
</organism>
<evidence type="ECO:0000256" key="5">
    <source>
        <dbReference type="ARBA" id="ARBA00023204"/>
    </source>
</evidence>
<dbReference type="GO" id="GO:0003677">
    <property type="term" value="F:DNA binding"/>
    <property type="evidence" value="ECO:0007669"/>
    <property type="project" value="UniProtKB-KW"/>
</dbReference>
<comment type="caution">
    <text evidence="7">The sequence shown here is derived from an EMBL/GenBank/DDBJ whole genome shotgun (WGS) entry which is preliminary data.</text>
</comment>
<dbReference type="EMBL" id="MCGO01000005">
    <property type="protein sequence ID" value="ORY51358.1"/>
    <property type="molecule type" value="Genomic_DNA"/>
</dbReference>
<proteinExistence type="inferred from homology"/>
<name>A0A1Y2CWF8_9FUNG</name>
<dbReference type="PANTHER" id="PTHR28680:SF1">
    <property type="entry name" value="CENTROMERE PROTEIN X"/>
    <property type="match status" value="1"/>
</dbReference>
<comment type="similarity">
    <text evidence="2">Belongs to the CENP-X/MHF2 family.</text>
</comment>
<dbReference type="Gene3D" id="6.10.130.30">
    <property type="match status" value="1"/>
</dbReference>
<gene>
    <name evidence="7" type="ORF">BCR33DRAFT_712438</name>
</gene>
<reference evidence="7 8" key="1">
    <citation type="submission" date="2016-07" db="EMBL/GenBank/DDBJ databases">
        <title>Pervasive Adenine N6-methylation of Active Genes in Fungi.</title>
        <authorList>
            <consortium name="DOE Joint Genome Institute"/>
            <person name="Mondo S.J."/>
            <person name="Dannebaum R.O."/>
            <person name="Kuo R.C."/>
            <person name="Labutti K."/>
            <person name="Haridas S."/>
            <person name="Kuo A."/>
            <person name="Salamov A."/>
            <person name="Ahrendt S.R."/>
            <person name="Lipzen A."/>
            <person name="Sullivan W."/>
            <person name="Andreopoulos W.B."/>
            <person name="Clum A."/>
            <person name="Lindquist E."/>
            <person name="Daum C."/>
            <person name="Ramamoorthy G.K."/>
            <person name="Gryganskyi A."/>
            <person name="Culley D."/>
            <person name="Magnuson J.K."/>
            <person name="James T.Y."/>
            <person name="O'Malley M.A."/>
            <person name="Stajich J.E."/>
            <person name="Spatafora J.W."/>
            <person name="Visel A."/>
            <person name="Grigoriev I.V."/>
        </authorList>
    </citation>
    <scope>NUCLEOTIDE SEQUENCE [LARGE SCALE GENOMIC DNA]</scope>
    <source>
        <strain evidence="7 8">JEL800</strain>
    </source>
</reference>
<dbReference type="GO" id="GO:0031297">
    <property type="term" value="P:replication fork processing"/>
    <property type="evidence" value="ECO:0007669"/>
    <property type="project" value="TreeGrafter"/>
</dbReference>
<evidence type="ECO:0000256" key="1">
    <source>
        <dbReference type="ARBA" id="ARBA00004123"/>
    </source>
</evidence>
<dbReference type="InterPro" id="IPR018552">
    <property type="entry name" value="CENP-X"/>
</dbReference>
<dbReference type="PANTHER" id="PTHR28680">
    <property type="entry name" value="CENTROMERE PROTEIN X"/>
    <property type="match status" value="1"/>
</dbReference>
<keyword evidence="5" id="KW-0234">DNA repair</keyword>
<keyword evidence="3" id="KW-0227">DNA damage</keyword>
<dbReference type="GO" id="GO:0006281">
    <property type="term" value="P:DNA repair"/>
    <property type="evidence" value="ECO:0007669"/>
    <property type="project" value="UniProtKB-KW"/>
</dbReference>
<dbReference type="CDD" id="cd22921">
    <property type="entry name" value="HFD_CENP-X"/>
    <property type="match status" value="1"/>
</dbReference>
<evidence type="ECO:0000256" key="2">
    <source>
        <dbReference type="ARBA" id="ARBA00009359"/>
    </source>
</evidence>
<dbReference type="OrthoDB" id="2500381at2759"/>